<keyword evidence="8" id="KW-0407">Ion channel</keyword>
<feature type="transmembrane region" description="Helical" evidence="10">
    <location>
        <begin position="2348"/>
        <end position="2371"/>
    </location>
</feature>
<sequence>MGMVYPAYQLLFHKAASTHYVLPVVLLQPVIKLVVKNVILRITKNLEDLTPEAVIFTVDFYNALYLATFMESASSIDTMLILIGTDVSQMAMVMFKLRRRTATILHRLHTVMNGFGSEDLLALLCFLCRNQDTFATQSIENVRVRSCLAHRLSPEDNNLLSKLEKSGLDTDFGWPSAEGPMCSLLNTVPKKKMQLFCVRRLQNAVHPNWKSIHGSSSRSGTTCNGLKEAQYCGILRETLEMLYTMECLVLTAYLEAFIPLFYGNYMMIMVNFPNAEYHTDLKNFTHQNVHHTATIVFLFGLLQVVSFWLLAALISRKCDMNVLYQLAFVLETQMPLVQGKLMIWMLVTLACRVVHFESIIRFNLVGFPSSRDVLQIELTVFTVLDVLADTAGFASLMDIFAAQRREQAAVAADAIGAIGARRQRSTQGIKPGHNTSLLNGVRDSLKVAWSLNTIIPKNHRHHGIQRPVLLEMISMIPLELLALAFGPNSLHLLRVLKLLRLYRVPGCMRELKQMYTGSSIVQVLEYTGNAVLLNTVTLGLVACHWIACGYMSIAHLECGIDFMLCSKAYTVLTTIPGAGEHGVPKGIAGVSPTGSGSGYTCWAIEDYLVGTNVGRQYGRAVYWASRSVVTAGFYDVAATTNIETVYAIFAQVVGAIFSTAVLATFLFIFRYRNARMQEFMAHVDSAKEYMQVRHFPENVREGVLGYYKNTWATHHALHHDEVIERLPGHLKVSLYSVLKAKRIQDVAFLSKESIEFINTLALRVEYCVYSPKDWIIEKLPDGMYFVLRGSVQLDGPRHPQVAFAKAGDHFAEGSLLFPSRSDERARAQTYCDLYKLPQRCFNKTLTVFYRENAPQHLEDMRSMHARHDQQEQKMKKMLGRSADNAEASANPSNSGGRYSVTYGNDVRGVRPRQRIPWRMPGSSFRKYWEHARLFSLVFVVFEVPLYCVFDADTFPFGTKSIYSLQSMTSILVEAFFVVDFVFRARFFAYVDQLALITVSDSSYIFDAYRENGLWLDLLAIIPVPLVVEFVVNRGHGWTMWLQISRLIRLLRSRYLQQTIQEFSHIRGLSSKMQQAGTMLLYVTLTLHVAGCLWFLMARFSVLEAEFEPILEEFTRDRCLRDAGLHGNCSWTLYDAYGQIGTTFKIQDPEHSIYTVKMAYMRSIYWAIVALTTVGYGDIVAFSTYESYFAALWVFIGGIINYGVVGAMSNIISNLTASSRHHSEKMNTVNVTLGHFRISESVRVRIRQFYHQQLYVQKVTSEVQLLDGLPTQLRHRISSILHAESVRKVPLFIDAQNERLLYELTGLFRRQLFQRGDPFFAEGTLCEEIFNTTVIAASVVDASVITYSAFVAKIESHFPAEMESLRLQATQQHIFDTLTLEAVIDNIKSRSTLAKFTEKCTSMFEEKENWGQQRNKMRLRLYWDLIVLALDVYNSFQVTFRIGFLAHPSSGTRLFLVISDFVGDALLIADIYLKLYYFECEEVGLMNLISREERSMTYTGHELRNDMLSSLPLYYVGSSFLAMSLCRLPRLLRLHQIPGMIDSLIMRLQQRFSAGGNISAYLSPIKLVLILLFTGHLAACVFYLICHTDHNHKNWTHHDPIVVMEHESVGVLYLRAFYWALTTLTLVGSREIVPLGMPGTLWATFTCLCCAFIVGHIVGELSELFLEMDATKKELKERESHFDQFAKDHDLPASIYTRVQHYLKFQHHYLKGLDIYATFSDLSPNLRVQLMMDLHGNTLQNLCIAPFLNQTQINGLAMRLKSELYIPGDTIIVEGDLGHKLYIVKGGMGMVLWKSTGTAVATLTAGSLFGEVAFFLRGQRRIASVQATTCSELLVLGRRSWEELLASSPREEAESTERALIQWVQYCLKGYNIMTVEIVKDIKSGDSGASKKPKNIEELRELNAMKAQDDEDNAPVVDPLRYVSASALEERKVRQLLRKTAGYGGSRTKVGAAGTPSTLTIIYHWIRDNVLPSGRKAAKLGRVYADFSTENGRTEAALTPPSGRRLFAWHTPRNATAGLSKMKSFKNGTAVQINPVSRSMREYYRDEQLVEMEEECWRRYKVSLFMADAFTGEVIKQSPAVTPASPQLLMQPQQIQTNAAPISQNTSRNDEDNAPTASKAAKKIRVSRKTFCGAMLPGASPQRATRSLVTTDGMRFLANYESRNRPSERGLRQKRRPRGSIHGHELHQSFGIANLPSGAARAHRRQRKLKRSQSLPLFDRHFAHMIRDELQDSNAKEFESKLNLGFELLQRCRQPEFSSLFRVYLSWLKHKRRWRQWYEHQTERFTWLNSFSSTHSDSEKPAISRTNSFFHDSGHDRTTSSTSLRDGASSSTSSKAEDFVNLLSRCYRLWEWVVVFVGLFYAVTIPFFVCFASDLKTFHEDHEDEVALAHWERIVIGIDLVCMADLFLKHSAFRRVLVLSDGGSTDVPTATQQPVAPPPLTSMSSTRTLTLPTAPQQSSHKRKNWWQQYVNTHLWLDVVTSLPFDILLYVPPLSTSTMADHRWFYLSLFQLNKVPRIVESIEASERLTQFLAADLNLPIGESRLHFIRTVCVYVLSGHWIGCLWFRLGLHAYDIYGDSWLSTYKMLAVDEFEELSEIPTSRRYLRSLHFAIGSITTVFYGDVVSMNAVETVVEIAFIVVCILIFGVLVGAQGEMIEANYKHKMLFEQNLMELYHFLKNNDVPRDVRQRLRLYYTNTWLKYHGHDDLEGVRGLSTLLVEDIAQYTLRGFANRVSILKSCDESFLRSLLTCLKHIICSSSEAVVRKGDVDRSMYFIAKGKVLVQGPGFELVKHEGDFFGELSLLYGIPRSATCSSLGVSLLYVLEWETYERLLADYPEYREQNRREWVIVSTVLKTGESRFRSIIDIVARMEKANWVLVDEIIRKAKSLK</sequence>
<keyword evidence="6 10" id="KW-0472">Membrane</keyword>
<feature type="compositionally biased region" description="Basic and acidic residues" evidence="9">
    <location>
        <begin position="2161"/>
        <end position="2170"/>
    </location>
</feature>
<dbReference type="Pfam" id="PF00520">
    <property type="entry name" value="Ion_trans"/>
    <property type="match status" value="3"/>
</dbReference>
<keyword evidence="3 10" id="KW-0812">Transmembrane</keyword>
<evidence type="ECO:0000313" key="12">
    <source>
        <dbReference type="EMBL" id="KAG2983108.1"/>
    </source>
</evidence>
<feature type="transmembrane region" description="Helical" evidence="10">
    <location>
        <begin position="1187"/>
        <end position="1211"/>
    </location>
</feature>
<feature type="domain" description="Cyclic nucleotide-binding" evidence="11">
    <location>
        <begin position="2733"/>
        <end position="2847"/>
    </location>
</feature>
<dbReference type="PANTHER" id="PTHR45638">
    <property type="entry name" value="CYCLIC NUCLEOTIDE-GATED CATION CHANNEL SUBUNIT A"/>
    <property type="match status" value="1"/>
</dbReference>
<dbReference type="GO" id="GO:0005221">
    <property type="term" value="F:intracellularly cyclic nucleotide-activated monoatomic cation channel activity"/>
    <property type="evidence" value="ECO:0007669"/>
    <property type="project" value="InterPro"/>
</dbReference>
<keyword evidence="7" id="KW-1071">Ligand-gated ion channel</keyword>
<dbReference type="Gene3D" id="1.10.287.70">
    <property type="match status" value="4"/>
</dbReference>
<comment type="caution">
    <text evidence="12">The sequence shown here is derived from an EMBL/GenBank/DDBJ whole genome shotgun (WGS) entry which is preliminary data.</text>
</comment>
<feature type="transmembrane region" description="Helical" evidence="10">
    <location>
        <begin position="292"/>
        <end position="314"/>
    </location>
</feature>
<dbReference type="InterPro" id="IPR050866">
    <property type="entry name" value="CNG_cation_channel"/>
</dbReference>
<dbReference type="SMART" id="SM00100">
    <property type="entry name" value="cNMP"/>
    <property type="match status" value="3"/>
</dbReference>
<feature type="domain" description="Cyclic nucleotide-binding" evidence="11">
    <location>
        <begin position="1743"/>
        <end position="1844"/>
    </location>
</feature>
<feature type="compositionally biased region" description="Basic residues" evidence="9">
    <location>
        <begin position="2171"/>
        <end position="2180"/>
    </location>
</feature>
<name>A0A8T1FVH0_9STRA</name>
<evidence type="ECO:0000256" key="2">
    <source>
        <dbReference type="ARBA" id="ARBA00022448"/>
    </source>
</evidence>
<keyword evidence="2" id="KW-0813">Transport</keyword>
<dbReference type="Gene3D" id="1.10.287.630">
    <property type="entry name" value="Helix hairpin bin"/>
    <property type="match status" value="4"/>
</dbReference>
<evidence type="ECO:0000256" key="1">
    <source>
        <dbReference type="ARBA" id="ARBA00004141"/>
    </source>
</evidence>
<evidence type="ECO:0000256" key="6">
    <source>
        <dbReference type="ARBA" id="ARBA00023136"/>
    </source>
</evidence>
<evidence type="ECO:0000256" key="8">
    <source>
        <dbReference type="ARBA" id="ARBA00023303"/>
    </source>
</evidence>
<dbReference type="InterPro" id="IPR014710">
    <property type="entry name" value="RmlC-like_jellyroll"/>
</dbReference>
<feature type="transmembrane region" description="Helical" evidence="10">
    <location>
        <begin position="1013"/>
        <end position="1031"/>
    </location>
</feature>
<feature type="transmembrane region" description="Helical" evidence="10">
    <location>
        <begin position="1609"/>
        <end position="1627"/>
    </location>
</feature>
<dbReference type="VEuPathDB" id="FungiDB:PC110_g13166"/>
<keyword evidence="5" id="KW-0406">Ion transport</keyword>
<feature type="domain" description="Cyclic nucleotide-binding" evidence="11">
    <location>
        <begin position="781"/>
        <end position="845"/>
    </location>
</feature>
<dbReference type="Gene3D" id="2.60.120.10">
    <property type="entry name" value="Jelly Rolls"/>
    <property type="match status" value="3"/>
</dbReference>
<dbReference type="GO" id="GO:0016020">
    <property type="term" value="C:membrane"/>
    <property type="evidence" value="ECO:0007669"/>
    <property type="project" value="UniProtKB-SubCell"/>
</dbReference>
<dbReference type="VEuPathDB" id="FungiDB:PC110_g9272"/>
<feature type="transmembrane region" description="Helical" evidence="10">
    <location>
        <begin position="1566"/>
        <end position="1584"/>
    </location>
</feature>
<feature type="compositionally biased region" description="Polar residues" evidence="9">
    <location>
        <begin position="2318"/>
        <end position="2331"/>
    </location>
</feature>
<feature type="transmembrane region" description="Helical" evidence="10">
    <location>
        <begin position="2633"/>
        <end position="2654"/>
    </location>
</feature>
<organism evidence="12 13">
    <name type="scientific">Phytophthora cactorum</name>
    <dbReference type="NCBI Taxonomy" id="29920"/>
    <lineage>
        <taxon>Eukaryota</taxon>
        <taxon>Sar</taxon>
        <taxon>Stramenopiles</taxon>
        <taxon>Oomycota</taxon>
        <taxon>Peronosporomycetes</taxon>
        <taxon>Peronosporales</taxon>
        <taxon>Peronosporaceae</taxon>
        <taxon>Phytophthora</taxon>
    </lineage>
</organism>
<dbReference type="InterPro" id="IPR000595">
    <property type="entry name" value="cNMP-bd_dom"/>
</dbReference>
<feature type="transmembrane region" description="Helical" evidence="10">
    <location>
        <begin position="1163"/>
        <end position="1181"/>
    </location>
</feature>
<feature type="transmembrane region" description="Helical" evidence="10">
    <location>
        <begin position="645"/>
        <end position="669"/>
    </location>
</feature>
<reference evidence="12" key="1">
    <citation type="submission" date="2018-10" db="EMBL/GenBank/DDBJ databases">
        <title>Effector identification in a new, highly contiguous assembly of the strawberry crown rot pathogen Phytophthora cactorum.</title>
        <authorList>
            <person name="Armitage A.D."/>
            <person name="Nellist C.F."/>
            <person name="Bates H."/>
            <person name="Vickerstaff R.J."/>
            <person name="Harrison R.J."/>
        </authorList>
    </citation>
    <scope>NUCLEOTIDE SEQUENCE</scope>
    <source>
        <strain evidence="12">P415</strain>
    </source>
</reference>
<comment type="subcellular location">
    <subcellularLocation>
        <location evidence="1">Membrane</location>
        <topology evidence="1">Multi-pass membrane protein</topology>
    </subcellularLocation>
</comment>
<keyword evidence="4 10" id="KW-1133">Transmembrane helix</keyword>
<dbReference type="SUPFAM" id="SSF81324">
    <property type="entry name" value="Voltage-gated potassium channels"/>
    <property type="match status" value="4"/>
</dbReference>
<feature type="region of interest" description="Disordered" evidence="9">
    <location>
        <begin position="2099"/>
        <end position="2122"/>
    </location>
</feature>
<feature type="transmembrane region" description="Helical" evidence="10">
    <location>
        <begin position="1078"/>
        <end position="1096"/>
    </location>
</feature>
<gene>
    <name evidence="12" type="ORF">PC118_g9610</name>
</gene>
<feature type="transmembrane region" description="Helical" evidence="10">
    <location>
        <begin position="20"/>
        <end position="40"/>
    </location>
</feature>
<accession>A0A8T1FVH0</accession>
<evidence type="ECO:0000259" key="11">
    <source>
        <dbReference type="PROSITE" id="PS50042"/>
    </source>
</evidence>
<protein>
    <recommendedName>
        <fullName evidence="11">Cyclic nucleotide-binding domain-containing protein</fullName>
    </recommendedName>
</protein>
<dbReference type="PROSITE" id="PS00888">
    <property type="entry name" value="CNMP_BINDING_1"/>
    <property type="match status" value="1"/>
</dbReference>
<feature type="transmembrane region" description="Helical" evidence="10">
    <location>
        <begin position="247"/>
        <end position="272"/>
    </location>
</feature>
<dbReference type="InterPro" id="IPR018488">
    <property type="entry name" value="cNMP-bd_CS"/>
</dbReference>
<dbReference type="Pfam" id="PF00027">
    <property type="entry name" value="cNMP_binding"/>
    <property type="match status" value="3"/>
</dbReference>
<evidence type="ECO:0000256" key="10">
    <source>
        <dbReference type="SAM" id="Phobius"/>
    </source>
</evidence>
<evidence type="ECO:0000256" key="7">
    <source>
        <dbReference type="ARBA" id="ARBA00023286"/>
    </source>
</evidence>
<dbReference type="SUPFAM" id="SSF51206">
    <property type="entry name" value="cAMP-binding domain-like"/>
    <property type="match status" value="4"/>
</dbReference>
<evidence type="ECO:0000256" key="5">
    <source>
        <dbReference type="ARBA" id="ARBA00023065"/>
    </source>
</evidence>
<feature type="region of interest" description="Disordered" evidence="9">
    <location>
        <begin position="2160"/>
        <end position="2183"/>
    </location>
</feature>
<dbReference type="EMBL" id="RCML01000265">
    <property type="protein sequence ID" value="KAG2983108.1"/>
    <property type="molecule type" value="Genomic_DNA"/>
</dbReference>
<proteinExistence type="predicted"/>
<dbReference type="Proteomes" id="UP000697107">
    <property type="component" value="Unassembled WGS sequence"/>
</dbReference>
<dbReference type="PANTHER" id="PTHR45638:SF11">
    <property type="entry name" value="CYCLIC NUCLEOTIDE-GATED CATION CHANNEL SUBUNIT A"/>
    <property type="match status" value="1"/>
</dbReference>
<feature type="transmembrane region" description="Helical" evidence="10">
    <location>
        <begin position="961"/>
        <end position="982"/>
    </location>
</feature>
<dbReference type="CDD" id="cd00038">
    <property type="entry name" value="CAP_ED"/>
    <property type="match status" value="3"/>
</dbReference>
<dbReference type="PROSITE" id="PS50042">
    <property type="entry name" value="CNMP_BINDING_3"/>
    <property type="match status" value="3"/>
</dbReference>
<evidence type="ECO:0000256" key="4">
    <source>
        <dbReference type="ARBA" id="ARBA00022989"/>
    </source>
</evidence>
<dbReference type="InterPro" id="IPR018490">
    <property type="entry name" value="cNMP-bd_dom_sf"/>
</dbReference>
<feature type="transmembrane region" description="Helical" evidence="10">
    <location>
        <begin position="931"/>
        <end position="949"/>
    </location>
</feature>
<evidence type="ECO:0000313" key="13">
    <source>
        <dbReference type="Proteomes" id="UP000697107"/>
    </source>
</evidence>
<evidence type="ECO:0000256" key="9">
    <source>
        <dbReference type="SAM" id="MobiDB-lite"/>
    </source>
</evidence>
<evidence type="ECO:0000256" key="3">
    <source>
        <dbReference type="ARBA" id="ARBA00022692"/>
    </source>
</evidence>
<feature type="transmembrane region" description="Helical" evidence="10">
    <location>
        <begin position="1639"/>
        <end position="1658"/>
    </location>
</feature>
<dbReference type="GO" id="GO:0044877">
    <property type="term" value="F:protein-containing complex binding"/>
    <property type="evidence" value="ECO:0007669"/>
    <property type="project" value="TreeGrafter"/>
</dbReference>
<dbReference type="InterPro" id="IPR005821">
    <property type="entry name" value="Ion_trans_dom"/>
</dbReference>
<feature type="region of interest" description="Disordered" evidence="9">
    <location>
        <begin position="2304"/>
        <end position="2331"/>
    </location>
</feature>